<dbReference type="RefSeq" id="WP_225892982.1">
    <property type="nucleotide sequence ID" value="NZ_CP045229.1"/>
</dbReference>
<reference evidence="2 3" key="1">
    <citation type="submission" date="2019-10" db="EMBL/GenBank/DDBJ databases">
        <title>Genomic and transcriptomic insights into the perfect genentic adaptation of a filamentous nitrogen-fixing cyanobacterium to rice fields.</title>
        <authorList>
            <person name="Chen Z."/>
        </authorList>
    </citation>
    <scope>NUCLEOTIDE SEQUENCE [LARGE SCALE GENOMIC DNA]</scope>
    <source>
        <strain evidence="2">CCNUC1</strain>
    </source>
</reference>
<sequence length="162" mass="18016">MSNTGRKKKLASFNCDQRMWEQFIACCNSKGTTATATLIEFIDLYLGDSQDKVDAISGNDLDERLDSKIKASVEKYLIASNKSHNSPTNETIRAICERLDKLESQLSSESNRNQTTAIHNLSDLEEKIEGMCARMTQLAEAIIKILSLSQQPTKAGTEIVLQ</sequence>
<gene>
    <name evidence="2" type="ORF">GXM_10370</name>
</gene>
<accession>A0A5P8WIG5</accession>
<evidence type="ECO:0000313" key="2">
    <source>
        <dbReference type="EMBL" id="QFS52615.1"/>
    </source>
</evidence>
<dbReference type="EMBL" id="CP045229">
    <property type="protein sequence ID" value="QFS52615.1"/>
    <property type="molecule type" value="Genomic_DNA"/>
</dbReference>
<protein>
    <submittedName>
        <fullName evidence="2">Uncharacterized protein</fullName>
    </submittedName>
</protein>
<evidence type="ECO:0000313" key="3">
    <source>
        <dbReference type="Proteomes" id="UP000326678"/>
    </source>
</evidence>
<keyword evidence="3" id="KW-1185">Reference proteome</keyword>
<dbReference type="Proteomes" id="UP000326678">
    <property type="component" value="Chromosome pGXM02"/>
</dbReference>
<feature type="coiled-coil region" evidence="1">
    <location>
        <begin position="92"/>
        <end position="141"/>
    </location>
</feature>
<dbReference type="AlphaFoldDB" id="A0A5P8WIG5"/>
<keyword evidence="1" id="KW-0175">Coiled coil</keyword>
<organism evidence="2 3">
    <name type="scientific">Nostoc sphaeroides CCNUC1</name>
    <dbReference type="NCBI Taxonomy" id="2653204"/>
    <lineage>
        <taxon>Bacteria</taxon>
        <taxon>Bacillati</taxon>
        <taxon>Cyanobacteriota</taxon>
        <taxon>Cyanophyceae</taxon>
        <taxon>Nostocales</taxon>
        <taxon>Nostocaceae</taxon>
        <taxon>Nostoc</taxon>
    </lineage>
</organism>
<evidence type="ECO:0000256" key="1">
    <source>
        <dbReference type="SAM" id="Coils"/>
    </source>
</evidence>
<name>A0A5P8WIG5_9NOSO</name>
<proteinExistence type="predicted"/>
<dbReference type="KEGG" id="nsh:GXM_10370"/>